<organism evidence="1">
    <name type="scientific">Arundo donax</name>
    <name type="common">Giant reed</name>
    <name type="synonym">Donax arundinaceus</name>
    <dbReference type="NCBI Taxonomy" id="35708"/>
    <lineage>
        <taxon>Eukaryota</taxon>
        <taxon>Viridiplantae</taxon>
        <taxon>Streptophyta</taxon>
        <taxon>Embryophyta</taxon>
        <taxon>Tracheophyta</taxon>
        <taxon>Spermatophyta</taxon>
        <taxon>Magnoliopsida</taxon>
        <taxon>Liliopsida</taxon>
        <taxon>Poales</taxon>
        <taxon>Poaceae</taxon>
        <taxon>PACMAD clade</taxon>
        <taxon>Arundinoideae</taxon>
        <taxon>Arundineae</taxon>
        <taxon>Arundo</taxon>
    </lineage>
</organism>
<protein>
    <submittedName>
        <fullName evidence="1">Uncharacterized protein</fullName>
    </submittedName>
</protein>
<evidence type="ECO:0000313" key="1">
    <source>
        <dbReference type="EMBL" id="JAD66479.1"/>
    </source>
</evidence>
<reference evidence="1" key="2">
    <citation type="journal article" date="2015" name="Data Brief">
        <title>Shoot transcriptome of the giant reed, Arundo donax.</title>
        <authorList>
            <person name="Barrero R.A."/>
            <person name="Guerrero F.D."/>
            <person name="Moolhuijzen P."/>
            <person name="Goolsby J.A."/>
            <person name="Tidwell J."/>
            <person name="Bellgard S.E."/>
            <person name="Bellgard M.I."/>
        </authorList>
    </citation>
    <scope>NUCLEOTIDE SEQUENCE</scope>
    <source>
        <tissue evidence="1">Shoot tissue taken approximately 20 cm above the soil surface</tissue>
    </source>
</reference>
<dbReference type="AlphaFoldDB" id="A0A0A9BR48"/>
<proteinExistence type="predicted"/>
<dbReference type="EMBL" id="GBRH01231416">
    <property type="protein sequence ID" value="JAD66479.1"/>
    <property type="molecule type" value="Transcribed_RNA"/>
</dbReference>
<reference evidence="1" key="1">
    <citation type="submission" date="2014-09" db="EMBL/GenBank/DDBJ databases">
        <authorList>
            <person name="Magalhaes I.L.F."/>
            <person name="Oliveira U."/>
            <person name="Santos F.R."/>
            <person name="Vidigal T.H.D.A."/>
            <person name="Brescovit A.D."/>
            <person name="Santos A.J."/>
        </authorList>
    </citation>
    <scope>NUCLEOTIDE SEQUENCE</scope>
    <source>
        <tissue evidence="1">Shoot tissue taken approximately 20 cm above the soil surface</tissue>
    </source>
</reference>
<name>A0A0A9BR48_ARUDO</name>
<accession>A0A0A9BR48</accession>
<sequence>MNLILQLTCNNVINLSQCESNLK</sequence>